<dbReference type="EMBL" id="CM046396">
    <property type="protein sequence ID" value="KAI8540118.1"/>
    <property type="molecule type" value="Genomic_DNA"/>
</dbReference>
<keyword evidence="2" id="KW-1185">Reference proteome</keyword>
<comment type="caution">
    <text evidence="1">The sequence shown here is derived from an EMBL/GenBank/DDBJ whole genome shotgun (WGS) entry which is preliminary data.</text>
</comment>
<sequence>MSCAVAVALRVSPLFYKLSVSPPVTLNLHASPSSPSTPSHSSPTSPLSPLTLRLNNQPEDGPVSSSSFSSSSSSSSSSSTTTTPRLTTATSGPALMKRKRPAMIEIPSAALSFAATEGPAEVGPMDEVEVEGEGYYVFCKRGKRRAMEDRYSAVVNIKGDSKQAFFGVFDGHGGAKAAEFAANNIGRNIMKEVTGRREEEIEEAVRDGYLTTDAEFLKEGASGGACCVTALIREGDLVVSNAGDCRAVLSRGGVAEALTVDHRPCREDERDRIENTGGYVNCCRGVWRIQGSLAVSRGLGDQHLKNWVVAEPETKVVRIRPECEFLILASDGLWDKVSNQEAVDVVRHSCVGIDNLEAFSACKKLVDLSVTRGSIDDISVMVIQLDHFIP</sequence>
<dbReference type="Proteomes" id="UP001062846">
    <property type="component" value="Chromosome 9"/>
</dbReference>
<proteinExistence type="predicted"/>
<accession>A0ACC0MIH6</accession>
<organism evidence="1 2">
    <name type="scientific">Rhododendron molle</name>
    <name type="common">Chinese azalea</name>
    <name type="synonym">Azalea mollis</name>
    <dbReference type="NCBI Taxonomy" id="49168"/>
    <lineage>
        <taxon>Eukaryota</taxon>
        <taxon>Viridiplantae</taxon>
        <taxon>Streptophyta</taxon>
        <taxon>Embryophyta</taxon>
        <taxon>Tracheophyta</taxon>
        <taxon>Spermatophyta</taxon>
        <taxon>Magnoliopsida</taxon>
        <taxon>eudicotyledons</taxon>
        <taxon>Gunneridae</taxon>
        <taxon>Pentapetalae</taxon>
        <taxon>asterids</taxon>
        <taxon>Ericales</taxon>
        <taxon>Ericaceae</taxon>
        <taxon>Ericoideae</taxon>
        <taxon>Rhodoreae</taxon>
        <taxon>Rhododendron</taxon>
    </lineage>
</organism>
<reference evidence="1" key="1">
    <citation type="submission" date="2022-02" db="EMBL/GenBank/DDBJ databases">
        <title>Plant Genome Project.</title>
        <authorList>
            <person name="Zhang R.-G."/>
        </authorList>
    </citation>
    <scope>NUCLEOTIDE SEQUENCE</scope>
    <source>
        <strain evidence="1">AT1</strain>
    </source>
</reference>
<evidence type="ECO:0000313" key="1">
    <source>
        <dbReference type="EMBL" id="KAI8540118.1"/>
    </source>
</evidence>
<gene>
    <name evidence="1" type="ORF">RHMOL_Rhmol09G0237000</name>
</gene>
<name>A0ACC0MIH6_RHOML</name>
<evidence type="ECO:0000313" key="2">
    <source>
        <dbReference type="Proteomes" id="UP001062846"/>
    </source>
</evidence>
<protein>
    <submittedName>
        <fullName evidence="1">Uncharacterized protein</fullName>
    </submittedName>
</protein>